<dbReference type="CDD" id="cd09272">
    <property type="entry name" value="RNase_HI_RT_Ty1"/>
    <property type="match status" value="1"/>
</dbReference>
<comment type="caution">
    <text evidence="5">The sequence shown here is derived from an EMBL/GenBank/DDBJ whole genome shotgun (WGS) entry which is preliminary data.</text>
</comment>
<keyword evidence="1" id="KW-0645">Protease</keyword>
<dbReference type="GO" id="GO:0008270">
    <property type="term" value="F:zinc ion binding"/>
    <property type="evidence" value="ECO:0007669"/>
    <property type="project" value="UniProtKB-KW"/>
</dbReference>
<feature type="compositionally biased region" description="Polar residues" evidence="3">
    <location>
        <begin position="394"/>
        <end position="403"/>
    </location>
</feature>
<keyword evidence="2" id="KW-0479">Metal-binding</keyword>
<keyword evidence="6" id="KW-1185">Reference proteome</keyword>
<dbReference type="InterPro" id="IPR013103">
    <property type="entry name" value="RVT_2"/>
</dbReference>
<dbReference type="Pfam" id="PF07727">
    <property type="entry name" value="RVT_2"/>
    <property type="match status" value="2"/>
</dbReference>
<keyword evidence="2" id="KW-0863">Zinc-finger</keyword>
<evidence type="ECO:0000256" key="3">
    <source>
        <dbReference type="SAM" id="MobiDB-lite"/>
    </source>
</evidence>
<name>A0A5N5H4G3_9ROSA</name>
<feature type="compositionally biased region" description="Basic and acidic residues" evidence="3">
    <location>
        <begin position="343"/>
        <end position="356"/>
    </location>
</feature>
<dbReference type="AlphaFoldDB" id="A0A5N5H4G3"/>
<evidence type="ECO:0000259" key="4">
    <source>
        <dbReference type="PROSITE" id="PS50158"/>
    </source>
</evidence>
<dbReference type="GO" id="GO:0003676">
    <property type="term" value="F:nucleic acid binding"/>
    <property type="evidence" value="ECO:0007669"/>
    <property type="project" value="InterPro"/>
</dbReference>
<evidence type="ECO:0000313" key="5">
    <source>
        <dbReference type="EMBL" id="KAB2620230.1"/>
    </source>
</evidence>
<feature type="domain" description="CCHC-type" evidence="4">
    <location>
        <begin position="424"/>
        <end position="438"/>
    </location>
</feature>
<feature type="region of interest" description="Disordered" evidence="3">
    <location>
        <begin position="337"/>
        <end position="356"/>
    </location>
</feature>
<reference evidence="5 6" key="1">
    <citation type="submission" date="2019-09" db="EMBL/GenBank/DDBJ databases">
        <authorList>
            <person name="Ou C."/>
        </authorList>
    </citation>
    <scope>NUCLEOTIDE SEQUENCE [LARGE SCALE GENOMIC DNA]</scope>
    <source>
        <strain evidence="5">S2</strain>
        <tissue evidence="5">Leaf</tissue>
    </source>
</reference>
<sequence>MGFSQSSSDASLFVLHAPTLVIVLVYVDDILVSGPDAHICNQFIAQLSTLFPVKDLGPLHYFLGLEVHHTKAGMLLHQNKYLLDLLQKTHMTGAKPCSTPLSSTKLDHSGDLLADPTEYRSLVGALQYLTWTRPDISFALVLANLVEVKYVCSQDQIADIHTKGATPIPSRRPFLAVSPFPFSLGSCRISFPFPFPCWILILITQIESENLRLLKSKSNMARSGNVELSAPVFNGENYEFWSIRMKTILKSHGLWELVANWFESSDPKSKEATVDETKKETSGEMSFSEILMKDARVQEVVASLKGFEQRLDLHAESSTEKAFASLTVATKGARSGGFFGNHRSQENWKSRGKGWDHKSNFVQRQSNIQRGWDHKPNYAQRQNNTQRNWDHRPNYTQKQNNSQGDCKWCDRLHYGKCWYEGKPKCTSCGKPGHSVKDCHENKGMQKANYARQMGEMGSLFYACNAVTDVKVNNSWYIDSGCSNHMIGDERLLVDVQRNLTSKVKMGTGEVVQVAGKGTLVIETKLGRKHIQEVMLVPGLEENLLSVGQMMEHGYYLLFGGDVVNVFDGVCILNGVLKEEMYVEEPQGFVKESEETKVYKLNKALYGLKQAPRAWYDEINAYFNSAGFEKSSSEATLYVKTRKDSGIIIVSLYVDDIVYTGSSPQMLEEFRNDMMKHYEMTDLASLLSRFMHNPTKKHMGTAKRVLRYIQGTFDFGIIFDRGKATTLIGYCDSDWAGSEDDMRSTSGYAFTLGSAIAMAKNPVFHQKTRHINRKFHFIREVIQAKEIELMYCKTEEQIPDILTKALPKDRFVYLRELLGVKLAKGLGGSVGM</sequence>
<keyword evidence="2" id="KW-0862">Zinc</keyword>
<dbReference type="SUPFAM" id="SSF56672">
    <property type="entry name" value="DNA/RNA polymerases"/>
    <property type="match status" value="2"/>
</dbReference>
<dbReference type="OrthoDB" id="2013098at2759"/>
<dbReference type="PANTHER" id="PTHR11439">
    <property type="entry name" value="GAG-POL-RELATED RETROTRANSPOSON"/>
    <property type="match status" value="1"/>
</dbReference>
<dbReference type="InterPro" id="IPR001878">
    <property type="entry name" value="Znf_CCHC"/>
</dbReference>
<dbReference type="EMBL" id="SMOL01000353">
    <property type="protein sequence ID" value="KAB2620230.1"/>
    <property type="molecule type" value="Genomic_DNA"/>
</dbReference>
<accession>A0A5N5H4G3</accession>
<dbReference type="InterPro" id="IPR025314">
    <property type="entry name" value="DUF4219"/>
</dbReference>
<reference evidence="5 6" key="2">
    <citation type="submission" date="2019-11" db="EMBL/GenBank/DDBJ databases">
        <title>A de novo genome assembly of a pear dwarfing rootstock.</title>
        <authorList>
            <person name="Wang F."/>
            <person name="Wang J."/>
            <person name="Li S."/>
            <person name="Zhang Y."/>
            <person name="Fang M."/>
            <person name="Ma L."/>
            <person name="Zhao Y."/>
            <person name="Jiang S."/>
        </authorList>
    </citation>
    <scope>NUCLEOTIDE SEQUENCE [LARGE SCALE GENOMIC DNA]</scope>
    <source>
        <strain evidence="5">S2</strain>
        <tissue evidence="5">Leaf</tissue>
    </source>
</reference>
<evidence type="ECO:0000256" key="2">
    <source>
        <dbReference type="PROSITE-ProRule" id="PRU00047"/>
    </source>
</evidence>
<feature type="region of interest" description="Disordered" evidence="3">
    <location>
        <begin position="383"/>
        <end position="403"/>
    </location>
</feature>
<dbReference type="Pfam" id="PF22936">
    <property type="entry name" value="Pol_BBD"/>
    <property type="match status" value="1"/>
</dbReference>
<gene>
    <name evidence="5" type="ORF">D8674_039646</name>
</gene>
<dbReference type="GO" id="GO:0004190">
    <property type="term" value="F:aspartic-type endopeptidase activity"/>
    <property type="evidence" value="ECO:0007669"/>
    <property type="project" value="UniProtKB-KW"/>
</dbReference>
<evidence type="ECO:0000313" key="6">
    <source>
        <dbReference type="Proteomes" id="UP000327157"/>
    </source>
</evidence>
<organism evidence="5 6">
    <name type="scientific">Pyrus ussuriensis x Pyrus communis</name>
    <dbReference type="NCBI Taxonomy" id="2448454"/>
    <lineage>
        <taxon>Eukaryota</taxon>
        <taxon>Viridiplantae</taxon>
        <taxon>Streptophyta</taxon>
        <taxon>Embryophyta</taxon>
        <taxon>Tracheophyta</taxon>
        <taxon>Spermatophyta</taxon>
        <taxon>Magnoliopsida</taxon>
        <taxon>eudicotyledons</taxon>
        <taxon>Gunneridae</taxon>
        <taxon>Pentapetalae</taxon>
        <taxon>rosids</taxon>
        <taxon>fabids</taxon>
        <taxon>Rosales</taxon>
        <taxon>Rosaceae</taxon>
        <taxon>Amygdaloideae</taxon>
        <taxon>Maleae</taxon>
        <taxon>Pyrus</taxon>
    </lineage>
</organism>
<dbReference type="Pfam" id="PF13961">
    <property type="entry name" value="DUF4219"/>
    <property type="match status" value="1"/>
</dbReference>
<evidence type="ECO:0000256" key="1">
    <source>
        <dbReference type="ARBA" id="ARBA00022750"/>
    </source>
</evidence>
<dbReference type="InterPro" id="IPR054722">
    <property type="entry name" value="PolX-like_BBD"/>
</dbReference>
<protein>
    <recommendedName>
        <fullName evidence="4">CCHC-type domain-containing protein</fullName>
    </recommendedName>
</protein>
<keyword evidence="1" id="KW-0378">Hydrolase</keyword>
<dbReference type="PANTHER" id="PTHR11439:SF502">
    <property type="entry name" value="SECRETED RXLR EFFECTOR PROTEIN 161-LIKE"/>
    <property type="match status" value="1"/>
</dbReference>
<proteinExistence type="predicted"/>
<keyword evidence="1" id="KW-0064">Aspartyl protease</keyword>
<dbReference type="InterPro" id="IPR043502">
    <property type="entry name" value="DNA/RNA_pol_sf"/>
</dbReference>
<dbReference type="Proteomes" id="UP000327157">
    <property type="component" value="Unassembled WGS sequence"/>
</dbReference>
<dbReference type="PROSITE" id="PS50158">
    <property type="entry name" value="ZF_CCHC"/>
    <property type="match status" value="1"/>
</dbReference>